<sequence>MIPDFDDNGNLPPGFISPPLKDFENCFVDDFPESGTRGSIFEGYLKYCSILSSLEIASLQWINGSFTTNKLHPNDIDLVTHIDAVKLDSDGRFFLFLKNELDHHRVKNIYKCDTYYIPLYPPDDPELYELTKEKIKYWSKWFSHDRQQNAKGLIEFDLSDDSFNLNNCRGGVDVD</sequence>
<protein>
    <submittedName>
        <fullName evidence="1">Uncharacterized protein</fullName>
    </submittedName>
</protein>
<name>A0A314ZYJ0_9EURY</name>
<reference evidence="1 3" key="1">
    <citation type="submission" date="2018-02" db="EMBL/GenBank/DDBJ databases">
        <title>Subsurface microbial communities from deep shales in Ohio and West Virginia, USA.</title>
        <authorList>
            <person name="Wrighton K."/>
        </authorList>
    </citation>
    <scope>NUCLEOTIDE SEQUENCE [LARGE SCALE GENOMIC DNA]</scope>
    <source>
        <strain evidence="1 3">DSM 10369</strain>
    </source>
</reference>
<evidence type="ECO:0000313" key="3">
    <source>
        <dbReference type="Proteomes" id="UP000251060"/>
    </source>
</evidence>
<evidence type="ECO:0000313" key="2">
    <source>
        <dbReference type="EMBL" id="RNI09241.1"/>
    </source>
</evidence>
<evidence type="ECO:0000313" key="1">
    <source>
        <dbReference type="EMBL" id="PQV43203.1"/>
    </source>
</evidence>
<dbReference type="Proteomes" id="UP000273978">
    <property type="component" value="Unassembled WGS sequence"/>
</dbReference>
<gene>
    <name evidence="1" type="ORF">B0H22_103216</name>
    <name evidence="2" type="ORF">EDD83_04575</name>
</gene>
<organism evidence="1 3">
    <name type="scientific">Methanohalophilus euhalobius</name>
    <dbReference type="NCBI Taxonomy" id="51203"/>
    <lineage>
        <taxon>Archaea</taxon>
        <taxon>Methanobacteriati</taxon>
        <taxon>Methanobacteriota</taxon>
        <taxon>Stenosarchaea group</taxon>
        <taxon>Methanomicrobia</taxon>
        <taxon>Methanosarcinales</taxon>
        <taxon>Methanosarcinaceae</taxon>
        <taxon>Methanohalophilus</taxon>
    </lineage>
</organism>
<reference evidence="2 4" key="2">
    <citation type="submission" date="2018-10" db="EMBL/GenBank/DDBJ databases">
        <title>Cultivation of a novel Methanohalophilus strain from Kebrit Deep of the Red Sea and a genomic comparison of members of the genus Methanohalophilus.</title>
        <authorList>
            <person name="Guan Y."/>
            <person name="Ngugi D.K."/>
            <person name="Stingl U."/>
        </authorList>
    </citation>
    <scope>NUCLEOTIDE SEQUENCE [LARGE SCALE GENOMIC DNA]</scope>
    <source>
        <strain evidence="2 4">DSM 10369</strain>
    </source>
</reference>
<dbReference type="EMBL" id="RJJF01000015">
    <property type="protein sequence ID" value="RNI09241.1"/>
    <property type="molecule type" value="Genomic_DNA"/>
</dbReference>
<dbReference type="EMBL" id="PVBU01000003">
    <property type="protein sequence ID" value="PQV43203.1"/>
    <property type="molecule type" value="Genomic_DNA"/>
</dbReference>
<dbReference type="InterPro" id="IPR053860">
    <property type="entry name" value="DUF6932"/>
</dbReference>
<dbReference type="Proteomes" id="UP000251060">
    <property type="component" value="Unassembled WGS sequence"/>
</dbReference>
<dbReference type="RefSeq" id="WP_105460344.1">
    <property type="nucleotide sequence ID" value="NZ_PVBU01000003.1"/>
</dbReference>
<proteinExistence type="predicted"/>
<dbReference type="Pfam" id="PF22014">
    <property type="entry name" value="DUF6932"/>
    <property type="match status" value="1"/>
</dbReference>
<evidence type="ECO:0000313" key="4">
    <source>
        <dbReference type="Proteomes" id="UP000273978"/>
    </source>
</evidence>
<dbReference type="AlphaFoldDB" id="A0A314ZYJ0"/>
<accession>A0A314ZYJ0</accession>
<comment type="caution">
    <text evidence="1">The sequence shown here is derived from an EMBL/GenBank/DDBJ whole genome shotgun (WGS) entry which is preliminary data.</text>
</comment>